<keyword evidence="4" id="KW-1185">Reference proteome</keyword>
<feature type="transmembrane region" description="Helical" evidence="1">
    <location>
        <begin position="1060"/>
        <end position="1088"/>
    </location>
</feature>
<sequence length="1317" mass="146657">MDWNFLSYQGKPNFFGRDFLSIWVSDEGFTDNCYTPPLAQELVLDIRVVGINDPPVISATNQVLVYDKGRRCYSDFMLFPVNPDGMSTNCVNASSSLVPPRIFGSSVYITDVDMNYLSYANMTLTLKIGDNPALHQNAGQFFFPEVTITANNWYEMYRDSTGILTMVIQGKMESINQLLAEMRYDASPSFQGYVPFQIIADDMKNYGECSGNHICGADFPCINHNLAGSHVPVLVGLTTTVLDATVVTPGSCVSTTCRACNQEPGCGWCPSICSFQGGKCIARSNSGPKFESCPVDPVTGRKFMECQWIRKRHGSFMQYIRRKQADLQRAAFMLIYEPQLRCQFDQSFTLDRASSLYLSMDNCMVRFIPSYNQPYPDNQLTSLKVQIALTKDPLIKLATDNCNYNSTISISNEREISKRYSNYICNMQIIVPNRFVLPQTTIYANGQNVTKVRAGPMDQDTQNFGLDFGPNTFSLVGNYLEARVQNLSCKSLVYSVTHGSLLGVDVRATQGSFSSDDADLILTSQVMTSVQFWQKSSNAVCLSAANGSLYVDNSCKRVCKYRNLAENIQPVIPNRRRLLGSFSSLPWICSPLANGTLNCTHYDPVAAAIADECPVGAMYKFKSQVPQIPGCYDLQTCTLNQSAQCLCKPECDMKNLNPPGLCDTSGRCCQTVCGGYSGADMFPNENMPRCGILVDKVKYPYCNGTLTQQWKFTSNSGQIAVTVSANSTGSNNTVSSYQGSQPSPTLPVTIDIPTSDKKTLNQLFHPGGSVVPNYDRFQFQMSGPGAPEPSVGIFVWLSNVRYLAIPSWIYSLLSLNLLTPTTGSVLLHLSPAFCPAFVSSTSEAFYSRLVQIEKLLVSTLQTYPASSSSKPLPVSSLIMFHRVGAHPILFATDPNTNVASAKEVKPLDYNLIISIVLIAVIFPAVVSFIAALLAFRFGSKYLKDFRSLKVKEEYMISNVKQLFIGIEEYFDEGLIEYKMKYEEMVGRSNWFYMFETFVWGADAQRSLLAELWIVFVEILAFMLPAILIYVVAEMTSAEYLAFRCDLRADYCNCMGEKDSILYAFIAVEYIAISYVCIGFLELVLYYLSLPFDSFRKLIRYVFYSLLFFMGWFVLSVFSMVVLFIFLGVLFKPAFVIPYGIAIVGTFSASASLHAKLMKLRIRVQTGIIKKVELERKKLNNIPPALSELLIRKNFEQALHDNGLSISRITLTVFGFVCLIASIYAFVFIGFNAFTSPGDVIASYVNSAISIGISLVTQQVLASEGEEEDVRNKVDDVQDKIMKSLKGVLRMVSKQIHLAMKLYTRLKVSGNLEVAKAE</sequence>
<dbReference type="EnsemblProtists" id="EKX40867">
    <property type="protein sequence ID" value="EKX40867"/>
    <property type="gene ID" value="GUITHDRAFT_142481"/>
</dbReference>
<evidence type="ECO:0000313" key="2">
    <source>
        <dbReference type="EMBL" id="EKX40867.1"/>
    </source>
</evidence>
<dbReference type="HOGENOM" id="CLU_260205_0_0_1"/>
<organism evidence="2">
    <name type="scientific">Guillardia theta (strain CCMP2712)</name>
    <name type="common">Cryptophyte</name>
    <dbReference type="NCBI Taxonomy" id="905079"/>
    <lineage>
        <taxon>Eukaryota</taxon>
        <taxon>Cryptophyceae</taxon>
        <taxon>Pyrenomonadales</taxon>
        <taxon>Geminigeraceae</taxon>
        <taxon>Guillardia</taxon>
    </lineage>
</organism>
<keyword evidence="1" id="KW-0812">Transmembrane</keyword>
<dbReference type="EMBL" id="JH993028">
    <property type="protein sequence ID" value="EKX40867.1"/>
    <property type="molecule type" value="Genomic_DNA"/>
</dbReference>
<dbReference type="RefSeq" id="XP_005827847.1">
    <property type="nucleotide sequence ID" value="XM_005827790.1"/>
</dbReference>
<feature type="transmembrane region" description="Helical" evidence="1">
    <location>
        <begin position="911"/>
        <end position="935"/>
    </location>
</feature>
<feature type="transmembrane region" description="Helical" evidence="1">
    <location>
        <begin position="1011"/>
        <end position="1032"/>
    </location>
</feature>
<feature type="transmembrane region" description="Helical" evidence="1">
    <location>
        <begin position="1135"/>
        <end position="1154"/>
    </location>
</feature>
<name>L1IXQ7_GUITC</name>
<reference evidence="2 4" key="1">
    <citation type="journal article" date="2012" name="Nature">
        <title>Algal genomes reveal evolutionary mosaicism and the fate of nucleomorphs.</title>
        <authorList>
            <consortium name="DOE Joint Genome Institute"/>
            <person name="Curtis B.A."/>
            <person name="Tanifuji G."/>
            <person name="Burki F."/>
            <person name="Gruber A."/>
            <person name="Irimia M."/>
            <person name="Maruyama S."/>
            <person name="Arias M.C."/>
            <person name="Ball S.G."/>
            <person name="Gile G.H."/>
            <person name="Hirakawa Y."/>
            <person name="Hopkins J.F."/>
            <person name="Kuo A."/>
            <person name="Rensing S.A."/>
            <person name="Schmutz J."/>
            <person name="Symeonidi A."/>
            <person name="Elias M."/>
            <person name="Eveleigh R.J."/>
            <person name="Herman E.K."/>
            <person name="Klute M.J."/>
            <person name="Nakayama T."/>
            <person name="Obornik M."/>
            <person name="Reyes-Prieto A."/>
            <person name="Armbrust E.V."/>
            <person name="Aves S.J."/>
            <person name="Beiko R.G."/>
            <person name="Coutinho P."/>
            <person name="Dacks J.B."/>
            <person name="Durnford D.G."/>
            <person name="Fast N.M."/>
            <person name="Green B.R."/>
            <person name="Grisdale C.J."/>
            <person name="Hempel F."/>
            <person name="Henrissat B."/>
            <person name="Hoppner M.P."/>
            <person name="Ishida K."/>
            <person name="Kim E."/>
            <person name="Koreny L."/>
            <person name="Kroth P.G."/>
            <person name="Liu Y."/>
            <person name="Malik S.B."/>
            <person name="Maier U.G."/>
            <person name="McRose D."/>
            <person name="Mock T."/>
            <person name="Neilson J.A."/>
            <person name="Onodera N.T."/>
            <person name="Poole A.M."/>
            <person name="Pritham E.J."/>
            <person name="Richards T.A."/>
            <person name="Rocap G."/>
            <person name="Roy S.W."/>
            <person name="Sarai C."/>
            <person name="Schaack S."/>
            <person name="Shirato S."/>
            <person name="Slamovits C.H."/>
            <person name="Spencer D.F."/>
            <person name="Suzuki S."/>
            <person name="Worden A.Z."/>
            <person name="Zauner S."/>
            <person name="Barry K."/>
            <person name="Bell C."/>
            <person name="Bharti A.K."/>
            <person name="Crow J.A."/>
            <person name="Grimwood J."/>
            <person name="Kramer R."/>
            <person name="Lindquist E."/>
            <person name="Lucas S."/>
            <person name="Salamov A."/>
            <person name="McFadden G.I."/>
            <person name="Lane C.E."/>
            <person name="Keeling P.J."/>
            <person name="Gray M.W."/>
            <person name="Grigoriev I.V."/>
            <person name="Archibald J.M."/>
        </authorList>
    </citation>
    <scope>NUCLEOTIDE SEQUENCE</scope>
    <source>
        <strain evidence="2 4">CCMP2712</strain>
    </source>
</reference>
<accession>L1IXQ7</accession>
<feature type="transmembrane region" description="Helical" evidence="1">
    <location>
        <begin position="1100"/>
        <end position="1129"/>
    </location>
</feature>
<evidence type="ECO:0000256" key="1">
    <source>
        <dbReference type="SAM" id="Phobius"/>
    </source>
</evidence>
<evidence type="ECO:0000313" key="3">
    <source>
        <dbReference type="EnsemblProtists" id="EKX40867"/>
    </source>
</evidence>
<feature type="transmembrane region" description="Helical" evidence="1">
    <location>
        <begin position="1208"/>
        <end position="1230"/>
    </location>
</feature>
<proteinExistence type="predicted"/>
<keyword evidence="1" id="KW-1133">Transmembrane helix</keyword>
<dbReference type="PaxDb" id="55529-EKX40867"/>
<dbReference type="Proteomes" id="UP000011087">
    <property type="component" value="Unassembled WGS sequence"/>
</dbReference>
<dbReference type="OrthoDB" id="10617672at2759"/>
<dbReference type="GeneID" id="17297497"/>
<reference evidence="3" key="3">
    <citation type="submission" date="2016-03" db="UniProtKB">
        <authorList>
            <consortium name="EnsemblProtists"/>
        </authorList>
    </citation>
    <scope>IDENTIFICATION</scope>
</reference>
<dbReference type="KEGG" id="gtt:GUITHDRAFT_142481"/>
<gene>
    <name evidence="2" type="ORF">GUITHDRAFT_142481</name>
</gene>
<keyword evidence="1" id="KW-0472">Membrane</keyword>
<reference evidence="4" key="2">
    <citation type="submission" date="2012-11" db="EMBL/GenBank/DDBJ databases">
        <authorList>
            <person name="Kuo A."/>
            <person name="Curtis B.A."/>
            <person name="Tanifuji G."/>
            <person name="Burki F."/>
            <person name="Gruber A."/>
            <person name="Irimia M."/>
            <person name="Maruyama S."/>
            <person name="Arias M.C."/>
            <person name="Ball S.G."/>
            <person name="Gile G.H."/>
            <person name="Hirakawa Y."/>
            <person name="Hopkins J.F."/>
            <person name="Rensing S.A."/>
            <person name="Schmutz J."/>
            <person name="Symeonidi A."/>
            <person name="Elias M."/>
            <person name="Eveleigh R.J."/>
            <person name="Herman E.K."/>
            <person name="Klute M.J."/>
            <person name="Nakayama T."/>
            <person name="Obornik M."/>
            <person name="Reyes-Prieto A."/>
            <person name="Armbrust E.V."/>
            <person name="Aves S.J."/>
            <person name="Beiko R.G."/>
            <person name="Coutinho P."/>
            <person name="Dacks J.B."/>
            <person name="Durnford D.G."/>
            <person name="Fast N.M."/>
            <person name="Green B.R."/>
            <person name="Grisdale C."/>
            <person name="Hempe F."/>
            <person name="Henrissat B."/>
            <person name="Hoppner M.P."/>
            <person name="Ishida K.-I."/>
            <person name="Kim E."/>
            <person name="Koreny L."/>
            <person name="Kroth P.G."/>
            <person name="Liu Y."/>
            <person name="Malik S.-B."/>
            <person name="Maier U.G."/>
            <person name="McRose D."/>
            <person name="Mock T."/>
            <person name="Neilson J.A."/>
            <person name="Onodera N.T."/>
            <person name="Poole A.M."/>
            <person name="Pritham E.J."/>
            <person name="Richards T.A."/>
            <person name="Rocap G."/>
            <person name="Roy S.W."/>
            <person name="Sarai C."/>
            <person name="Schaack S."/>
            <person name="Shirato S."/>
            <person name="Slamovits C.H."/>
            <person name="Spencer D.F."/>
            <person name="Suzuki S."/>
            <person name="Worden A.Z."/>
            <person name="Zauner S."/>
            <person name="Barry K."/>
            <person name="Bell C."/>
            <person name="Bharti A.K."/>
            <person name="Crow J.A."/>
            <person name="Grimwood J."/>
            <person name="Kramer R."/>
            <person name="Lindquist E."/>
            <person name="Lucas S."/>
            <person name="Salamov A."/>
            <person name="McFadden G.I."/>
            <person name="Lane C.E."/>
            <person name="Keeling P.J."/>
            <person name="Gray M.W."/>
            <person name="Grigoriev I.V."/>
            <person name="Archibald J.M."/>
        </authorList>
    </citation>
    <scope>NUCLEOTIDE SEQUENCE</scope>
    <source>
        <strain evidence="4">CCMP2712</strain>
    </source>
</reference>
<protein>
    <submittedName>
        <fullName evidence="2 3">Uncharacterized protein</fullName>
    </submittedName>
</protein>
<evidence type="ECO:0000313" key="4">
    <source>
        <dbReference type="Proteomes" id="UP000011087"/>
    </source>
</evidence>